<keyword evidence="3" id="KW-0808">Transferase</keyword>
<keyword evidence="4" id="KW-0735">Signal-anchor</keyword>
<keyword evidence="8" id="KW-1185">Reference proteome</keyword>
<evidence type="ECO:0000256" key="5">
    <source>
        <dbReference type="ARBA" id="ARBA00023034"/>
    </source>
</evidence>
<keyword evidence="3" id="KW-0328">Glycosyltransferase</keyword>
<proteinExistence type="inferred from homology"/>
<accession>A0A9Q1QDW0</accession>
<dbReference type="PANTHER" id="PTHR11062:SF394">
    <property type="entry name" value="XYLOGLUCAN GALACTOSYLTRANSFERASE GT11-RELATED"/>
    <property type="match status" value="1"/>
</dbReference>
<dbReference type="Pfam" id="PF03016">
    <property type="entry name" value="Exostosin_GT47"/>
    <property type="match status" value="1"/>
</dbReference>
<feature type="domain" description="Exostosin GT47" evidence="6">
    <location>
        <begin position="10"/>
        <end position="274"/>
    </location>
</feature>
<sequence length="372" mass="43553">MFPYKAIRKMKQYKCLTKNSSLASAVYAPFYPGLEVGRYLFGKFDGSVKDAFALDFATWLRGKPEWDRMFGRDHFFVAGRITWDFRRLTNSNAEWGNKLLNLPELKNMTMLTIESCPYANNDFAIPYPTYFHPSDEVEVFHWQERVKIVKRRYLFAFGGAPRPNDTRSIRGELIKQCKNARKNHCKLISCRPKDDMCNSPAHIIKTFMNSKFCLQPPGDSYTRRSTFDAILAGCIPVFFHPGSAYIQYLWHFPKYYTKYSVFIPMDGVKNGSISVEKVLSEIPEQEVSDMRDEVIRLIPRIIYAKRKLDTIEDAFDITIKGVLERIEDARKKILEGKDPSMEFPEESRWKYYLTGKVDKHEWDSFFSKSQQR</sequence>
<dbReference type="Proteomes" id="UP001153076">
    <property type="component" value="Unassembled WGS sequence"/>
</dbReference>
<evidence type="ECO:0000256" key="4">
    <source>
        <dbReference type="ARBA" id="ARBA00022968"/>
    </source>
</evidence>
<dbReference type="PANTHER" id="PTHR11062">
    <property type="entry name" value="EXOSTOSIN HEPARAN SULFATE GLYCOSYLTRANSFERASE -RELATED"/>
    <property type="match status" value="1"/>
</dbReference>
<evidence type="ECO:0000313" key="7">
    <source>
        <dbReference type="EMBL" id="KAJ8437100.1"/>
    </source>
</evidence>
<dbReference type="AlphaFoldDB" id="A0A9Q1QDW0"/>
<comment type="subcellular location">
    <subcellularLocation>
        <location evidence="1">Golgi apparatus membrane</location>
        <topology evidence="1">Single-pass type II membrane protein</topology>
    </subcellularLocation>
</comment>
<evidence type="ECO:0000313" key="8">
    <source>
        <dbReference type="Proteomes" id="UP001153076"/>
    </source>
</evidence>
<dbReference type="InterPro" id="IPR040911">
    <property type="entry name" value="Exostosin_GT47"/>
</dbReference>
<organism evidence="7 8">
    <name type="scientific">Carnegiea gigantea</name>
    <dbReference type="NCBI Taxonomy" id="171969"/>
    <lineage>
        <taxon>Eukaryota</taxon>
        <taxon>Viridiplantae</taxon>
        <taxon>Streptophyta</taxon>
        <taxon>Embryophyta</taxon>
        <taxon>Tracheophyta</taxon>
        <taxon>Spermatophyta</taxon>
        <taxon>Magnoliopsida</taxon>
        <taxon>eudicotyledons</taxon>
        <taxon>Gunneridae</taxon>
        <taxon>Pentapetalae</taxon>
        <taxon>Caryophyllales</taxon>
        <taxon>Cactineae</taxon>
        <taxon>Cactaceae</taxon>
        <taxon>Cactoideae</taxon>
        <taxon>Echinocereeae</taxon>
        <taxon>Carnegiea</taxon>
    </lineage>
</organism>
<protein>
    <recommendedName>
        <fullName evidence="6">Exostosin GT47 domain-containing protein</fullName>
    </recommendedName>
</protein>
<gene>
    <name evidence="7" type="ORF">Cgig2_016454</name>
</gene>
<dbReference type="GO" id="GO:0000139">
    <property type="term" value="C:Golgi membrane"/>
    <property type="evidence" value="ECO:0007669"/>
    <property type="project" value="UniProtKB-SubCell"/>
</dbReference>
<keyword evidence="4" id="KW-0812">Transmembrane</keyword>
<keyword evidence="5" id="KW-0333">Golgi apparatus</keyword>
<dbReference type="GO" id="GO:0016757">
    <property type="term" value="F:glycosyltransferase activity"/>
    <property type="evidence" value="ECO:0007669"/>
    <property type="project" value="UniProtKB-KW"/>
</dbReference>
<dbReference type="EMBL" id="JAKOGI010000317">
    <property type="protein sequence ID" value="KAJ8437100.1"/>
    <property type="molecule type" value="Genomic_DNA"/>
</dbReference>
<evidence type="ECO:0000256" key="2">
    <source>
        <dbReference type="ARBA" id="ARBA00010271"/>
    </source>
</evidence>
<name>A0A9Q1QDW0_9CARY</name>
<comment type="caution">
    <text evidence="7">The sequence shown here is derived from an EMBL/GenBank/DDBJ whole genome shotgun (WGS) entry which is preliminary data.</text>
</comment>
<evidence type="ECO:0000256" key="3">
    <source>
        <dbReference type="ARBA" id="ARBA00022676"/>
    </source>
</evidence>
<evidence type="ECO:0000259" key="6">
    <source>
        <dbReference type="Pfam" id="PF03016"/>
    </source>
</evidence>
<comment type="similarity">
    <text evidence="2">Belongs to the glycosyltransferase 47 family.</text>
</comment>
<reference evidence="7" key="1">
    <citation type="submission" date="2022-04" db="EMBL/GenBank/DDBJ databases">
        <title>Carnegiea gigantea Genome sequencing and assembly v2.</title>
        <authorList>
            <person name="Copetti D."/>
            <person name="Sanderson M.J."/>
            <person name="Burquez A."/>
            <person name="Wojciechowski M.F."/>
        </authorList>
    </citation>
    <scope>NUCLEOTIDE SEQUENCE</scope>
    <source>
        <strain evidence="7">SGP5-SGP5p</strain>
        <tissue evidence="7">Aerial part</tissue>
    </source>
</reference>
<evidence type="ECO:0000256" key="1">
    <source>
        <dbReference type="ARBA" id="ARBA00004323"/>
    </source>
</evidence>
<dbReference type="InterPro" id="IPR004263">
    <property type="entry name" value="Exostosin"/>
</dbReference>
<dbReference type="OrthoDB" id="1924787at2759"/>